<proteinExistence type="predicted"/>
<dbReference type="EMBL" id="AVOT02033361">
    <property type="protein sequence ID" value="MBW0527249.1"/>
    <property type="molecule type" value="Genomic_DNA"/>
</dbReference>
<evidence type="ECO:0000313" key="3">
    <source>
        <dbReference type="Proteomes" id="UP000765509"/>
    </source>
</evidence>
<evidence type="ECO:0000256" key="1">
    <source>
        <dbReference type="SAM" id="MobiDB-lite"/>
    </source>
</evidence>
<keyword evidence="3" id="KW-1185">Reference proteome</keyword>
<comment type="caution">
    <text evidence="2">The sequence shown here is derived from an EMBL/GenBank/DDBJ whole genome shotgun (WGS) entry which is preliminary data.</text>
</comment>
<sequence>MRQKGDKEAVHNPPSVGGAHNPKNPKMAKRPQDTQIGHNQTWTPFSTHVLWQPSVATSSVQSRLPLNSGEDFSFINGPHTKGLRHGAYMV</sequence>
<organism evidence="2 3">
    <name type="scientific">Austropuccinia psidii MF-1</name>
    <dbReference type="NCBI Taxonomy" id="1389203"/>
    <lineage>
        <taxon>Eukaryota</taxon>
        <taxon>Fungi</taxon>
        <taxon>Dikarya</taxon>
        <taxon>Basidiomycota</taxon>
        <taxon>Pucciniomycotina</taxon>
        <taxon>Pucciniomycetes</taxon>
        <taxon>Pucciniales</taxon>
        <taxon>Sphaerophragmiaceae</taxon>
        <taxon>Austropuccinia</taxon>
    </lineage>
</organism>
<evidence type="ECO:0000313" key="2">
    <source>
        <dbReference type="EMBL" id="MBW0527249.1"/>
    </source>
</evidence>
<name>A0A9Q3EU01_9BASI</name>
<accession>A0A9Q3EU01</accession>
<protein>
    <submittedName>
        <fullName evidence="2">Uncharacterized protein</fullName>
    </submittedName>
</protein>
<feature type="region of interest" description="Disordered" evidence="1">
    <location>
        <begin position="1"/>
        <end position="40"/>
    </location>
</feature>
<feature type="compositionally biased region" description="Basic and acidic residues" evidence="1">
    <location>
        <begin position="1"/>
        <end position="10"/>
    </location>
</feature>
<dbReference type="AlphaFoldDB" id="A0A9Q3EU01"/>
<dbReference type="Proteomes" id="UP000765509">
    <property type="component" value="Unassembled WGS sequence"/>
</dbReference>
<gene>
    <name evidence="2" type="ORF">O181_066964</name>
</gene>
<reference evidence="2" key="1">
    <citation type="submission" date="2021-03" db="EMBL/GenBank/DDBJ databases">
        <title>Draft genome sequence of rust myrtle Austropuccinia psidii MF-1, a brazilian biotype.</title>
        <authorList>
            <person name="Quecine M.C."/>
            <person name="Pachon D.M.R."/>
            <person name="Bonatelli M.L."/>
            <person name="Correr F.H."/>
            <person name="Franceschini L.M."/>
            <person name="Leite T.F."/>
            <person name="Margarido G.R.A."/>
            <person name="Almeida C.A."/>
            <person name="Ferrarezi J.A."/>
            <person name="Labate C.A."/>
        </authorList>
    </citation>
    <scope>NUCLEOTIDE SEQUENCE</scope>
    <source>
        <strain evidence="2">MF-1</strain>
    </source>
</reference>